<feature type="compositionally biased region" description="Acidic residues" evidence="1">
    <location>
        <begin position="10"/>
        <end position="26"/>
    </location>
</feature>
<name>A0A3B1DK78_9ZZZZ</name>
<feature type="non-terminal residue" evidence="2">
    <location>
        <position position="26"/>
    </location>
</feature>
<evidence type="ECO:0000256" key="1">
    <source>
        <dbReference type="SAM" id="MobiDB-lite"/>
    </source>
</evidence>
<gene>
    <name evidence="2" type="ORF">MNBD_PLANCTO02-1664</name>
</gene>
<dbReference type="AlphaFoldDB" id="A0A3B1DK78"/>
<evidence type="ECO:0000313" key="2">
    <source>
        <dbReference type="EMBL" id="VAX41112.1"/>
    </source>
</evidence>
<proteinExistence type="predicted"/>
<sequence>MSELLNRTDEPDEWDSTEPYDDIEIW</sequence>
<feature type="region of interest" description="Disordered" evidence="1">
    <location>
        <begin position="1"/>
        <end position="26"/>
    </location>
</feature>
<organism evidence="2">
    <name type="scientific">hydrothermal vent metagenome</name>
    <dbReference type="NCBI Taxonomy" id="652676"/>
    <lineage>
        <taxon>unclassified sequences</taxon>
        <taxon>metagenomes</taxon>
        <taxon>ecological metagenomes</taxon>
    </lineage>
</organism>
<protein>
    <submittedName>
        <fullName evidence="2">Uncharacterized protein</fullName>
    </submittedName>
</protein>
<reference evidence="2" key="1">
    <citation type="submission" date="2018-06" db="EMBL/GenBank/DDBJ databases">
        <authorList>
            <person name="Zhirakovskaya E."/>
        </authorList>
    </citation>
    <scope>NUCLEOTIDE SEQUENCE</scope>
</reference>
<dbReference type="EMBL" id="UOGL01000514">
    <property type="protein sequence ID" value="VAX41112.1"/>
    <property type="molecule type" value="Genomic_DNA"/>
</dbReference>
<accession>A0A3B1DK78</accession>